<gene>
    <name evidence="2" type="ORF">M8006_11740</name>
</gene>
<reference evidence="2" key="1">
    <citation type="submission" date="2022-05" db="EMBL/GenBank/DDBJ databases">
        <title>Halomonas geminus sp. nov. and Halomonas llamarensis sp. nov. isolated from high-altitude salars of the Atacama Desert.</title>
        <authorList>
            <person name="Hintersatz C."/>
            <person name="Rojas L.A."/>
            <person name="Wei T.-S."/>
            <person name="Kutschke S."/>
            <person name="Lehmann F."/>
            <person name="Jain R."/>
            <person name="Pollmann K."/>
        </authorList>
    </citation>
    <scope>NUCLEOTIDE SEQUENCE</scope>
    <source>
        <strain evidence="2">ATCHA</strain>
    </source>
</reference>
<dbReference type="SUPFAM" id="SSF52821">
    <property type="entry name" value="Rhodanese/Cell cycle control phosphatase"/>
    <property type="match status" value="1"/>
</dbReference>
<keyword evidence="3" id="KW-1185">Reference proteome</keyword>
<evidence type="ECO:0000313" key="2">
    <source>
        <dbReference type="EMBL" id="MCL7930638.1"/>
    </source>
</evidence>
<evidence type="ECO:0000259" key="1">
    <source>
        <dbReference type="PROSITE" id="PS50206"/>
    </source>
</evidence>
<organism evidence="2 3">
    <name type="scientific">Halomonas llamarensis</name>
    <dbReference type="NCBI Taxonomy" id="2945104"/>
    <lineage>
        <taxon>Bacteria</taxon>
        <taxon>Pseudomonadati</taxon>
        <taxon>Pseudomonadota</taxon>
        <taxon>Gammaproteobacteria</taxon>
        <taxon>Oceanospirillales</taxon>
        <taxon>Halomonadaceae</taxon>
        <taxon>Halomonas</taxon>
    </lineage>
</organism>
<dbReference type="PROSITE" id="PS50206">
    <property type="entry name" value="RHODANESE_3"/>
    <property type="match status" value="1"/>
</dbReference>
<evidence type="ECO:0000313" key="3">
    <source>
        <dbReference type="Proteomes" id="UP001165308"/>
    </source>
</evidence>
<comment type="caution">
    <text evidence="2">The sequence shown here is derived from an EMBL/GenBank/DDBJ whole genome shotgun (WGS) entry which is preliminary data.</text>
</comment>
<dbReference type="Gene3D" id="3.40.250.10">
    <property type="entry name" value="Rhodanese-like domain"/>
    <property type="match status" value="1"/>
</dbReference>
<protein>
    <recommendedName>
        <fullName evidence="1">Rhodanese domain-containing protein</fullName>
    </recommendedName>
</protein>
<dbReference type="InterPro" id="IPR001763">
    <property type="entry name" value="Rhodanese-like_dom"/>
</dbReference>
<dbReference type="Proteomes" id="UP001165308">
    <property type="component" value="Unassembled WGS sequence"/>
</dbReference>
<feature type="domain" description="Rhodanese" evidence="1">
    <location>
        <begin position="15"/>
        <end position="49"/>
    </location>
</feature>
<proteinExistence type="predicted"/>
<dbReference type="EMBL" id="JAMJPJ010000019">
    <property type="protein sequence ID" value="MCL7930638.1"/>
    <property type="molecule type" value="Genomic_DNA"/>
</dbReference>
<dbReference type="InterPro" id="IPR036873">
    <property type="entry name" value="Rhodanese-like_dom_sf"/>
</dbReference>
<accession>A0ABT0SS57</accession>
<dbReference type="RefSeq" id="WP_250082396.1">
    <property type="nucleotide sequence ID" value="NZ_JAMJPJ010000019.1"/>
</dbReference>
<name>A0ABT0SS57_9GAMM</name>
<sequence>MPTFDTTTLRDWQTRGQDFTLVDTLSTDTFARGRLPGAINIVSDDILDEAPAT</sequence>